<evidence type="ECO:0000313" key="1">
    <source>
        <dbReference type="EMBL" id="EKD66085.1"/>
    </source>
</evidence>
<reference evidence="1" key="1">
    <citation type="journal article" date="2012" name="Science">
        <title>Fermentation, hydrogen, and sulfur metabolism in multiple uncultivated bacterial phyla.</title>
        <authorList>
            <person name="Wrighton K.C."/>
            <person name="Thomas B.C."/>
            <person name="Sharon I."/>
            <person name="Miller C.S."/>
            <person name="Castelle C.J."/>
            <person name="VerBerkmoes N.C."/>
            <person name="Wilkins M.J."/>
            <person name="Hettich R.L."/>
            <person name="Lipton M.S."/>
            <person name="Williams K.H."/>
            <person name="Long P.E."/>
            <person name="Banfield J.F."/>
        </authorList>
    </citation>
    <scope>NUCLEOTIDE SEQUENCE [LARGE SCALE GENOMIC DNA]</scope>
</reference>
<sequence length="178" mass="22140">MELKRGTSRLSFVGNKYTLKLPLIDFRVPWLVYKIIYWSYKEWRSFKLTERLLKNNILNWFRHNLDNIKGNLIEYRLWKKYPKVVMKTRISVFWLLNIQDSWKTISNEESQLLWDEIINVFWNHNNATVCWHAFYDQWDFARDIDWNIKLIDAWSKKLERILEIEWENLFNAMRKFKI</sequence>
<accession>K2ADH2</accession>
<name>K2ADH2_9BACT</name>
<dbReference type="AlphaFoldDB" id="K2ADH2"/>
<gene>
    <name evidence="1" type="ORF">ACD_49C00066G0009</name>
</gene>
<dbReference type="EMBL" id="AMFJ01021652">
    <property type="protein sequence ID" value="EKD66085.1"/>
    <property type="molecule type" value="Genomic_DNA"/>
</dbReference>
<proteinExistence type="predicted"/>
<organism evidence="1">
    <name type="scientific">uncultured bacterium</name>
    <name type="common">gcode 4</name>
    <dbReference type="NCBI Taxonomy" id="1234023"/>
    <lineage>
        <taxon>Bacteria</taxon>
        <taxon>environmental samples</taxon>
    </lineage>
</organism>
<protein>
    <submittedName>
        <fullName evidence="1">Uncharacterized protein</fullName>
    </submittedName>
</protein>
<comment type="caution">
    <text evidence="1">The sequence shown here is derived from an EMBL/GenBank/DDBJ whole genome shotgun (WGS) entry which is preliminary data.</text>
</comment>